<accession>A0A6V7VK47</accession>
<evidence type="ECO:0000256" key="1">
    <source>
        <dbReference type="SAM" id="Phobius"/>
    </source>
</evidence>
<reference evidence="2 3" key="1">
    <citation type="submission" date="2020-08" db="EMBL/GenBank/DDBJ databases">
        <authorList>
            <person name="Koutsovoulos G."/>
            <person name="Danchin GJ E."/>
        </authorList>
    </citation>
    <scope>NUCLEOTIDE SEQUENCE [LARGE SCALE GENOMIC DNA]</scope>
</reference>
<gene>
    <name evidence="2" type="ORF">MENT_LOCUS27013</name>
</gene>
<comment type="caution">
    <text evidence="2">The sequence shown here is derived from an EMBL/GenBank/DDBJ whole genome shotgun (WGS) entry which is preliminary data.</text>
</comment>
<evidence type="ECO:0000313" key="3">
    <source>
        <dbReference type="Proteomes" id="UP000580250"/>
    </source>
</evidence>
<dbReference type="Proteomes" id="UP000580250">
    <property type="component" value="Unassembled WGS sequence"/>
</dbReference>
<keyword evidence="1" id="KW-0472">Membrane</keyword>
<dbReference type="AlphaFoldDB" id="A0A6V7VK47"/>
<sequence length="83" mass="9781">MLYKVKAFFFSSIEEVKGALMQLPRALTQNKQKYDDPWSDDAEDKTILSRWRLLHWGPISSMSICTIVIFLVFKIFFFNLMLA</sequence>
<keyword evidence="1" id="KW-0812">Transmembrane</keyword>
<dbReference type="EMBL" id="CAJEWN010000251">
    <property type="protein sequence ID" value="CAD2175295.1"/>
    <property type="molecule type" value="Genomic_DNA"/>
</dbReference>
<name>A0A6V7VK47_MELEN</name>
<proteinExistence type="predicted"/>
<organism evidence="2 3">
    <name type="scientific">Meloidogyne enterolobii</name>
    <name type="common">Root-knot nematode worm</name>
    <name type="synonym">Meloidogyne mayaguensis</name>
    <dbReference type="NCBI Taxonomy" id="390850"/>
    <lineage>
        <taxon>Eukaryota</taxon>
        <taxon>Metazoa</taxon>
        <taxon>Ecdysozoa</taxon>
        <taxon>Nematoda</taxon>
        <taxon>Chromadorea</taxon>
        <taxon>Rhabditida</taxon>
        <taxon>Tylenchina</taxon>
        <taxon>Tylenchomorpha</taxon>
        <taxon>Tylenchoidea</taxon>
        <taxon>Meloidogynidae</taxon>
        <taxon>Meloidogyninae</taxon>
        <taxon>Meloidogyne</taxon>
    </lineage>
</organism>
<protein>
    <submittedName>
        <fullName evidence="2">Uncharacterized protein</fullName>
    </submittedName>
</protein>
<evidence type="ECO:0000313" key="2">
    <source>
        <dbReference type="EMBL" id="CAD2175295.1"/>
    </source>
</evidence>
<feature type="transmembrane region" description="Helical" evidence="1">
    <location>
        <begin position="59"/>
        <end position="82"/>
    </location>
</feature>
<keyword evidence="1" id="KW-1133">Transmembrane helix</keyword>